<dbReference type="EMBL" id="JACHJD010000002">
    <property type="protein sequence ID" value="MBB5102410.1"/>
    <property type="molecule type" value="Genomic_DNA"/>
</dbReference>
<organism evidence="3 4">
    <name type="scientific">Streptomyces spectabilis</name>
    <dbReference type="NCBI Taxonomy" id="68270"/>
    <lineage>
        <taxon>Bacteria</taxon>
        <taxon>Bacillati</taxon>
        <taxon>Actinomycetota</taxon>
        <taxon>Actinomycetes</taxon>
        <taxon>Kitasatosporales</taxon>
        <taxon>Streptomycetaceae</taxon>
        <taxon>Streptomyces</taxon>
    </lineage>
</organism>
<dbReference type="RefSeq" id="WP_150515018.1">
    <property type="nucleotide sequence ID" value="NZ_BMSQ01000010.1"/>
</dbReference>
<protein>
    <submittedName>
        <fullName evidence="3">Uncharacterized protein</fullName>
    </submittedName>
</protein>
<dbReference type="Proteomes" id="UP000549009">
    <property type="component" value="Unassembled WGS sequence"/>
</dbReference>
<proteinExistence type="predicted"/>
<feature type="compositionally biased region" description="Low complexity" evidence="1">
    <location>
        <begin position="10"/>
        <end position="19"/>
    </location>
</feature>
<reference evidence="3 4" key="1">
    <citation type="submission" date="2017-09" db="EMBL/GenBank/DDBJ databases">
        <authorList>
            <person name="Lee N."/>
            <person name="Cho B.-K."/>
        </authorList>
    </citation>
    <scope>NUCLEOTIDE SEQUENCE [LARGE SCALE GENOMIC DNA]</scope>
    <source>
        <strain evidence="3 4">ATCC 27465</strain>
    </source>
</reference>
<keyword evidence="5" id="KW-1185">Reference proteome</keyword>
<dbReference type="Proteomes" id="UP000326505">
    <property type="component" value="Chromosome"/>
</dbReference>
<reference evidence="2 5" key="2">
    <citation type="submission" date="2020-08" db="EMBL/GenBank/DDBJ databases">
        <title>Genomic Encyclopedia of Type Strains, Phase III (KMG-III): the genomes of soil and plant-associated and newly described type strains.</title>
        <authorList>
            <person name="Whitman W."/>
        </authorList>
    </citation>
    <scope>NUCLEOTIDE SEQUENCE [LARGE SCALE GENOMIC DNA]</scope>
    <source>
        <strain evidence="2 5">CECT 3146</strain>
    </source>
</reference>
<evidence type="ECO:0000313" key="4">
    <source>
        <dbReference type="Proteomes" id="UP000326505"/>
    </source>
</evidence>
<dbReference type="AlphaFoldDB" id="A0A5P2XMG7"/>
<dbReference type="KEGG" id="sspb:CP982_40260"/>
<dbReference type="EMBL" id="CP023690">
    <property type="protein sequence ID" value="QEV64160.1"/>
    <property type="molecule type" value="Genomic_DNA"/>
</dbReference>
<sequence>MRAPLRSGATPTSTSPPNSCSAPQGQLPPPLDRAEAEPQEPSSSFLCSDTAAQHLSRLADEPVEADGALHDCLLNLVQERDPALWWQFAAGAGNATAAHCLYLLHLHHGELRDDWAHQAFILGAQIQLTPRPCCHQLDTHTKALREAVDRLKADQVDGAHLHHPDQHLAGRIEELADAC</sequence>
<evidence type="ECO:0000256" key="1">
    <source>
        <dbReference type="SAM" id="MobiDB-lite"/>
    </source>
</evidence>
<name>A0A5P2XMG7_STRST</name>
<evidence type="ECO:0000313" key="3">
    <source>
        <dbReference type="EMBL" id="QEV64160.1"/>
    </source>
</evidence>
<gene>
    <name evidence="3" type="ORF">CP982_40260</name>
    <name evidence="2" type="ORF">FHS40_001463</name>
</gene>
<evidence type="ECO:0000313" key="2">
    <source>
        <dbReference type="EMBL" id="MBB5102410.1"/>
    </source>
</evidence>
<dbReference type="OrthoDB" id="4321441at2"/>
<evidence type="ECO:0000313" key="5">
    <source>
        <dbReference type="Proteomes" id="UP000549009"/>
    </source>
</evidence>
<feature type="region of interest" description="Disordered" evidence="1">
    <location>
        <begin position="1"/>
        <end position="45"/>
    </location>
</feature>
<accession>A0A5P2XMG7</accession>